<evidence type="ECO:0000313" key="5">
    <source>
        <dbReference type="Proteomes" id="UP000199140"/>
    </source>
</evidence>
<feature type="compositionally biased region" description="Low complexity" evidence="1">
    <location>
        <begin position="45"/>
        <end position="55"/>
    </location>
</feature>
<reference evidence="2 4" key="1">
    <citation type="submission" date="2016-04" db="EMBL/GenBank/DDBJ databases">
        <title>Complete genome sequencing and analysis of CBMB27, Methylobacterium phyllosphaerae isolated from leaf tissues of rice (Oryza sativa L.).</title>
        <authorList>
            <person name="Lee Y."/>
            <person name="Hwangbo K."/>
            <person name="Chung H."/>
            <person name="Yoo J."/>
            <person name="Kim K.Y."/>
            <person name="Sa T.M."/>
            <person name="Um Y."/>
            <person name="Madhaiyan M."/>
        </authorList>
    </citation>
    <scope>NUCLEOTIDE SEQUENCE [LARGE SCALE GENOMIC DNA]</scope>
    <source>
        <strain evidence="2 4">CBMB27</strain>
    </source>
</reference>
<dbReference type="RefSeq" id="WP_075380325.1">
    <property type="nucleotide sequence ID" value="NZ_CP015367.1"/>
</dbReference>
<protein>
    <submittedName>
        <fullName evidence="3">Uncharacterized protein</fullName>
    </submittedName>
</protein>
<dbReference type="Proteomes" id="UP000199140">
    <property type="component" value="Unassembled WGS sequence"/>
</dbReference>
<evidence type="ECO:0000313" key="2">
    <source>
        <dbReference type="EMBL" id="APT31379.1"/>
    </source>
</evidence>
<organism evidence="3 5">
    <name type="scientific">Methylobacterium phyllosphaerae</name>
    <dbReference type="NCBI Taxonomy" id="418223"/>
    <lineage>
        <taxon>Bacteria</taxon>
        <taxon>Pseudomonadati</taxon>
        <taxon>Pseudomonadota</taxon>
        <taxon>Alphaproteobacteria</taxon>
        <taxon>Hyphomicrobiales</taxon>
        <taxon>Methylobacteriaceae</taxon>
        <taxon>Methylobacterium</taxon>
    </lineage>
</organism>
<evidence type="ECO:0000256" key="1">
    <source>
        <dbReference type="SAM" id="MobiDB-lite"/>
    </source>
</evidence>
<evidence type="ECO:0000313" key="3">
    <source>
        <dbReference type="EMBL" id="SFG64252.1"/>
    </source>
</evidence>
<name>A0AAE8HQ30_9HYPH</name>
<gene>
    <name evidence="2" type="ORF">MCBMB27_02088</name>
    <name evidence="3" type="ORF">SAMN05192567_10637</name>
</gene>
<dbReference type="AlphaFoldDB" id="A0AAE8HQ30"/>
<dbReference type="KEGG" id="mphy:MCBMB27_02088"/>
<dbReference type="Proteomes" id="UP000185487">
    <property type="component" value="Chromosome"/>
</dbReference>
<feature type="region of interest" description="Disordered" evidence="1">
    <location>
        <begin position="43"/>
        <end position="67"/>
    </location>
</feature>
<keyword evidence="4" id="KW-1185">Reference proteome</keyword>
<sequence length="67" mass="7496">MFIFVLTDKDGRDVFKFRAEAVFQFNMTDDYTLSVANYKEPPLPDAAAAKANNPKPGRRNPSDEAEG</sequence>
<proteinExistence type="predicted"/>
<dbReference type="EMBL" id="CP015367">
    <property type="protein sequence ID" value="APT31379.1"/>
    <property type="molecule type" value="Genomic_DNA"/>
</dbReference>
<accession>A0AAE8HQ30</accession>
<evidence type="ECO:0000313" key="4">
    <source>
        <dbReference type="Proteomes" id="UP000185487"/>
    </source>
</evidence>
<dbReference type="EMBL" id="FOPK01000006">
    <property type="protein sequence ID" value="SFG64252.1"/>
    <property type="molecule type" value="Genomic_DNA"/>
</dbReference>
<reference evidence="3 5" key="2">
    <citation type="submission" date="2016-10" db="EMBL/GenBank/DDBJ databases">
        <authorList>
            <person name="Varghese N."/>
            <person name="Submissions S."/>
        </authorList>
    </citation>
    <scope>NUCLEOTIDE SEQUENCE [LARGE SCALE GENOMIC DNA]</scope>
    <source>
        <strain evidence="3 5">CBMB27</strain>
    </source>
</reference>